<accession>A0A0G4GAL8</accession>
<reference evidence="2 3" key="1">
    <citation type="submission" date="2014-11" db="EMBL/GenBank/DDBJ databases">
        <authorList>
            <person name="Zhu J."/>
            <person name="Qi W."/>
            <person name="Song R."/>
        </authorList>
    </citation>
    <scope>NUCLEOTIDE SEQUENCE [LARGE SCALE GENOMIC DNA]</scope>
</reference>
<feature type="compositionally biased region" description="Basic and acidic residues" evidence="1">
    <location>
        <begin position="41"/>
        <end position="51"/>
    </location>
</feature>
<evidence type="ECO:0000256" key="1">
    <source>
        <dbReference type="SAM" id="MobiDB-lite"/>
    </source>
</evidence>
<evidence type="ECO:0000313" key="2">
    <source>
        <dbReference type="EMBL" id="CEM25774.1"/>
    </source>
</evidence>
<proteinExistence type="predicted"/>
<dbReference type="EMBL" id="CDMY01000603">
    <property type="protein sequence ID" value="CEM25774.1"/>
    <property type="molecule type" value="Genomic_DNA"/>
</dbReference>
<dbReference type="VEuPathDB" id="CryptoDB:Vbra_9818"/>
<evidence type="ECO:0000313" key="3">
    <source>
        <dbReference type="Proteomes" id="UP000041254"/>
    </source>
</evidence>
<sequence length="151" mass="16962">MMGPPTAADKANTVPIHIREFLRTSHPVTSPYWWRSPSPGEVRRKADEERPATPPPPHLKGVPRSGVFSHQKWPQYLTTYQVAYSPFGHFKPWDEEKPGSIPGYSGYLPGKEAGNVIGKTYCKARDAAIEGLRKTRQAIIYQQQDTNGEDC</sequence>
<dbReference type="Proteomes" id="UP000041254">
    <property type="component" value="Unassembled WGS sequence"/>
</dbReference>
<keyword evidence="3" id="KW-1185">Reference proteome</keyword>
<gene>
    <name evidence="2" type="ORF">Vbra_9818</name>
</gene>
<feature type="region of interest" description="Disordered" evidence="1">
    <location>
        <begin position="33"/>
        <end position="65"/>
    </location>
</feature>
<protein>
    <submittedName>
        <fullName evidence="2">Uncharacterized protein</fullName>
    </submittedName>
</protein>
<name>A0A0G4GAL8_VITBC</name>
<organism evidence="2 3">
    <name type="scientific">Vitrella brassicaformis (strain CCMP3155)</name>
    <dbReference type="NCBI Taxonomy" id="1169540"/>
    <lineage>
        <taxon>Eukaryota</taxon>
        <taxon>Sar</taxon>
        <taxon>Alveolata</taxon>
        <taxon>Colpodellida</taxon>
        <taxon>Vitrellaceae</taxon>
        <taxon>Vitrella</taxon>
    </lineage>
</organism>
<dbReference type="AlphaFoldDB" id="A0A0G4GAL8"/>
<dbReference type="InParanoid" id="A0A0G4GAL8"/>